<name>A0AAV3SKW0_HALDO</name>
<dbReference type="GeneID" id="71760499"/>
<reference evidence="2" key="1">
    <citation type="journal article" date="2014" name="Int. J. Syst. Evol. Microbiol.">
        <title>Complete genome sequence of Corynebacterium casei LMG S-19264T (=DSM 44701T), isolated from a smear-ripened cheese.</title>
        <authorList>
            <consortium name="US DOE Joint Genome Institute (JGI-PGF)"/>
            <person name="Walter F."/>
            <person name="Albersmeier A."/>
            <person name="Kalinowski J."/>
            <person name="Ruckert C."/>
        </authorList>
    </citation>
    <scope>NUCLEOTIDE SEQUENCE</scope>
    <source>
        <strain evidence="2">JCM 12289</strain>
    </source>
</reference>
<evidence type="ECO:0000313" key="3">
    <source>
        <dbReference type="EMBL" id="UOO95415.1"/>
    </source>
</evidence>
<reference evidence="2" key="3">
    <citation type="submission" date="2023-12" db="EMBL/GenBank/DDBJ databases">
        <authorList>
            <person name="Sun Q."/>
            <person name="Inoue M."/>
        </authorList>
    </citation>
    <scope>NUCLEOTIDE SEQUENCE</scope>
    <source>
        <strain evidence="2">JCM 12289</strain>
    </source>
</reference>
<dbReference type="RefSeq" id="WP_244703158.1">
    <property type="nucleotide sequence ID" value="NZ_BAAADN010000089.1"/>
</dbReference>
<feature type="region of interest" description="Disordered" evidence="1">
    <location>
        <begin position="333"/>
        <end position="368"/>
    </location>
</feature>
<dbReference type="GO" id="GO:0000272">
    <property type="term" value="P:polysaccharide catabolic process"/>
    <property type="evidence" value="ECO:0007669"/>
    <property type="project" value="InterPro"/>
</dbReference>
<dbReference type="InterPro" id="IPR002105">
    <property type="entry name" value="Dockerin_1_rpt"/>
</dbReference>
<reference evidence="3" key="2">
    <citation type="submission" date="2022-04" db="EMBL/GenBank/DDBJ databases">
        <title>Sequencing and genomic assembly of Halococcus dombrowskii.</title>
        <authorList>
            <person name="Lim S.W."/>
            <person name="MacLea K.S."/>
        </authorList>
    </citation>
    <scope>NUCLEOTIDE SEQUENCE</scope>
    <source>
        <strain evidence="3">H4</strain>
    </source>
</reference>
<dbReference type="Gene3D" id="1.10.238.10">
    <property type="entry name" value="EF-hand"/>
    <property type="match status" value="1"/>
</dbReference>
<dbReference type="SUPFAM" id="SSF110296">
    <property type="entry name" value="Oligoxyloglucan reducing end-specific cellobiohydrolase"/>
    <property type="match status" value="1"/>
</dbReference>
<accession>A0AAV3SKW0</accession>
<dbReference type="Pfam" id="PF00404">
    <property type="entry name" value="Dockerin_1"/>
    <property type="match status" value="1"/>
</dbReference>
<dbReference type="InterPro" id="IPR018247">
    <property type="entry name" value="EF_Hand_1_Ca_BS"/>
</dbReference>
<evidence type="ECO:0000313" key="2">
    <source>
        <dbReference type="EMBL" id="GAA0476952.1"/>
    </source>
</evidence>
<organism evidence="2 5">
    <name type="scientific">Halococcus dombrowskii</name>
    <dbReference type="NCBI Taxonomy" id="179637"/>
    <lineage>
        <taxon>Archaea</taxon>
        <taxon>Methanobacteriati</taxon>
        <taxon>Methanobacteriota</taxon>
        <taxon>Stenosarchaea group</taxon>
        <taxon>Halobacteria</taxon>
        <taxon>Halobacteriales</taxon>
        <taxon>Halococcaceae</taxon>
        <taxon>Halococcus</taxon>
    </lineage>
</organism>
<dbReference type="EMBL" id="CP095005">
    <property type="protein sequence ID" value="UOO95415.1"/>
    <property type="molecule type" value="Genomic_DNA"/>
</dbReference>
<evidence type="ECO:0000313" key="4">
    <source>
        <dbReference type="Proteomes" id="UP000830542"/>
    </source>
</evidence>
<dbReference type="PROSITE" id="PS00018">
    <property type="entry name" value="EF_HAND_1"/>
    <property type="match status" value="1"/>
</dbReference>
<dbReference type="GO" id="GO:0004553">
    <property type="term" value="F:hydrolase activity, hydrolyzing O-glycosyl compounds"/>
    <property type="evidence" value="ECO:0007669"/>
    <property type="project" value="InterPro"/>
</dbReference>
<dbReference type="Proteomes" id="UP001500962">
    <property type="component" value="Unassembled WGS sequence"/>
</dbReference>
<dbReference type="PROSITE" id="PS51318">
    <property type="entry name" value="TAT"/>
    <property type="match status" value="1"/>
</dbReference>
<dbReference type="Proteomes" id="UP000830542">
    <property type="component" value="Chromosome"/>
</dbReference>
<dbReference type="EMBL" id="BAAADN010000089">
    <property type="protein sequence ID" value="GAA0476952.1"/>
    <property type="molecule type" value="Genomic_DNA"/>
</dbReference>
<protein>
    <submittedName>
        <fullName evidence="3">Dockerin type I domain-containing protein</fullName>
    </submittedName>
</protein>
<sequence length="721" mass="73604">MTDINRNRRRFLQLTGATALAAGVGAAVSGTAGAQASAWSAADSPTGKTLNDVVQTSEGPYAVGSGGLVLARRADGWEVVLSKGPIVEGNTLTGAGVTDDGEHVWFAGGSGVIGQYDVVEEQLTDYSAPGGKTSTWEDVAVTGKAGAETVHLVNGSGEVLSGTKNDAGGMDWDEVQKPPGGPNADGSSMKGIDFASASVGHVSNTSTKVYETTDSGGSYQEIGIDGGSVGLRGVASVSKSDISVAAGNGIIYQYDGSTWTEINVGQNTVFDIDRDGSSGLAVGSSGRVYVRTSPDAWTENETPTSKKLQGVAIDTAGGYPDVAVGASGTIVERGEYTADPPAERKPRPDSANWTEANSPTGKGLNDTILSSQGPYAVGGGGRVLERGSTGWTTVIEKGPMAQGNTLTGAGVTDDGNHVWFAGGSGVIGQYDVGSGTKTDYSQPEGKSSTWEDVAVVGAAGSETIFLINGSGEFFSGTKNGSGGMNWGSAVKPGGGSSAKGIDFIDESTGYICDTNSKVYETTDGGDSWTEIGIDGGSVGLYDVAAVSRDEIEVAGGDGSIFRYNGAVWTKLYAGQNALSAITLEGKKGLAAGSSGTVYERTGSGWQSDETPTSNGLQGIVLDTTGSYPDVAVGASGTIIERGEYTASPEPVGDFENPPQDLDGDGKYEDVDGDGELTKADAQALYDNLDDPAVTNNTAAFDFNGNGRIDYDDIVTLDNMAE</sequence>
<gene>
    <name evidence="2" type="ORF">GCM10008985_36610</name>
    <name evidence="3" type="ORF">MUK72_01585</name>
</gene>
<proteinExistence type="predicted"/>
<feature type="region of interest" description="Disordered" evidence="1">
    <location>
        <begin position="646"/>
        <end position="666"/>
    </location>
</feature>
<dbReference type="KEGG" id="hdo:MUK72_01585"/>
<evidence type="ECO:0000256" key="1">
    <source>
        <dbReference type="SAM" id="MobiDB-lite"/>
    </source>
</evidence>
<evidence type="ECO:0000313" key="5">
    <source>
        <dbReference type="Proteomes" id="UP001500962"/>
    </source>
</evidence>
<keyword evidence="4" id="KW-1185">Reference proteome</keyword>
<feature type="compositionally biased region" description="Basic and acidic residues" evidence="1">
    <location>
        <begin position="333"/>
        <end position="348"/>
    </location>
</feature>
<feature type="compositionally biased region" description="Polar residues" evidence="1">
    <location>
        <begin position="351"/>
        <end position="360"/>
    </location>
</feature>
<dbReference type="AlphaFoldDB" id="A0AAV3SKW0"/>
<dbReference type="InterPro" id="IPR006311">
    <property type="entry name" value="TAT_signal"/>
</dbReference>